<evidence type="ECO:0000313" key="2">
    <source>
        <dbReference type="EMBL" id="KAF2444871.1"/>
    </source>
</evidence>
<comment type="caution">
    <text evidence="2">The sequence shown here is derived from an EMBL/GenBank/DDBJ whole genome shotgun (WGS) entry which is preliminary data.</text>
</comment>
<dbReference type="Proteomes" id="UP000799764">
    <property type="component" value="Unassembled WGS sequence"/>
</dbReference>
<reference evidence="2" key="1">
    <citation type="journal article" date="2020" name="Stud. Mycol.">
        <title>101 Dothideomycetes genomes: a test case for predicting lifestyles and emergence of pathogens.</title>
        <authorList>
            <person name="Haridas S."/>
            <person name="Albert R."/>
            <person name="Binder M."/>
            <person name="Bloem J."/>
            <person name="Labutti K."/>
            <person name="Salamov A."/>
            <person name="Andreopoulos B."/>
            <person name="Baker S."/>
            <person name="Barry K."/>
            <person name="Bills G."/>
            <person name="Bluhm B."/>
            <person name="Cannon C."/>
            <person name="Castanera R."/>
            <person name="Culley D."/>
            <person name="Daum C."/>
            <person name="Ezra D."/>
            <person name="Gonzalez J."/>
            <person name="Henrissat B."/>
            <person name="Kuo A."/>
            <person name="Liang C."/>
            <person name="Lipzen A."/>
            <person name="Lutzoni F."/>
            <person name="Magnuson J."/>
            <person name="Mondo S."/>
            <person name="Nolan M."/>
            <person name="Ohm R."/>
            <person name="Pangilinan J."/>
            <person name="Park H.-J."/>
            <person name="Ramirez L."/>
            <person name="Alfaro M."/>
            <person name="Sun H."/>
            <person name="Tritt A."/>
            <person name="Yoshinaga Y."/>
            <person name="Zwiers L.-H."/>
            <person name="Turgeon B."/>
            <person name="Goodwin S."/>
            <person name="Spatafora J."/>
            <person name="Crous P."/>
            <person name="Grigoriev I."/>
        </authorList>
    </citation>
    <scope>NUCLEOTIDE SEQUENCE</scope>
    <source>
        <strain evidence="2">CBS 690.94</strain>
    </source>
</reference>
<keyword evidence="3" id="KW-1185">Reference proteome</keyword>
<evidence type="ECO:0000313" key="3">
    <source>
        <dbReference type="Proteomes" id="UP000799764"/>
    </source>
</evidence>
<feature type="compositionally biased region" description="Low complexity" evidence="1">
    <location>
        <begin position="16"/>
        <end position="35"/>
    </location>
</feature>
<evidence type="ECO:0000256" key="1">
    <source>
        <dbReference type="SAM" id="MobiDB-lite"/>
    </source>
</evidence>
<feature type="region of interest" description="Disordered" evidence="1">
    <location>
        <begin position="1"/>
        <end position="95"/>
    </location>
</feature>
<proteinExistence type="predicted"/>
<dbReference type="EMBL" id="MU001500">
    <property type="protein sequence ID" value="KAF2444871.1"/>
    <property type="molecule type" value="Genomic_DNA"/>
</dbReference>
<feature type="compositionally biased region" description="Polar residues" evidence="1">
    <location>
        <begin position="84"/>
        <end position="95"/>
    </location>
</feature>
<organism evidence="2 3">
    <name type="scientific">Karstenula rhodostoma CBS 690.94</name>
    <dbReference type="NCBI Taxonomy" id="1392251"/>
    <lineage>
        <taxon>Eukaryota</taxon>
        <taxon>Fungi</taxon>
        <taxon>Dikarya</taxon>
        <taxon>Ascomycota</taxon>
        <taxon>Pezizomycotina</taxon>
        <taxon>Dothideomycetes</taxon>
        <taxon>Pleosporomycetidae</taxon>
        <taxon>Pleosporales</taxon>
        <taxon>Massarineae</taxon>
        <taxon>Didymosphaeriaceae</taxon>
        <taxon>Karstenula</taxon>
    </lineage>
</organism>
<name>A0A9P4PIN2_9PLEO</name>
<sequence length="134" mass="14207">MTRERREPVIQHSQRSSPLSTSPPVSSSSFAAVASQTHAATRPPSSRGADGNAPTRPALVSRATGIPVPPSPTRPRPRRRSVHNSKSTSAVPTLSSFAIPRALPTYWLPTMTNSTGGASSQTAADLLRQVAMQR</sequence>
<gene>
    <name evidence="2" type="ORF">P171DRAFT_484957</name>
</gene>
<protein>
    <submittedName>
        <fullName evidence="2">Uncharacterized protein</fullName>
    </submittedName>
</protein>
<dbReference type="AlphaFoldDB" id="A0A9P4PIN2"/>
<accession>A0A9P4PIN2</accession>